<comment type="caution">
    <text evidence="7">The sequence shown here is derived from an EMBL/GenBank/DDBJ whole genome shotgun (WGS) entry which is preliminary data.</text>
</comment>
<evidence type="ECO:0000313" key="8">
    <source>
        <dbReference type="Proteomes" id="UP000217448"/>
    </source>
</evidence>
<dbReference type="PANTHER" id="PTHR37422">
    <property type="entry name" value="TEICHURONIC ACID BIOSYNTHESIS PROTEIN TUAE"/>
    <property type="match status" value="1"/>
</dbReference>
<gene>
    <name evidence="7" type="ORF">CLG85_018920</name>
</gene>
<name>A0ABT2KPW8_9RHOB</name>
<dbReference type="Pfam" id="PF04932">
    <property type="entry name" value="Wzy_C"/>
    <property type="match status" value="1"/>
</dbReference>
<feature type="transmembrane region" description="Helical" evidence="5">
    <location>
        <begin position="41"/>
        <end position="62"/>
    </location>
</feature>
<feature type="transmembrane region" description="Helical" evidence="5">
    <location>
        <begin position="183"/>
        <end position="202"/>
    </location>
</feature>
<evidence type="ECO:0000256" key="5">
    <source>
        <dbReference type="SAM" id="Phobius"/>
    </source>
</evidence>
<keyword evidence="7" id="KW-0436">Ligase</keyword>
<dbReference type="InterPro" id="IPR007016">
    <property type="entry name" value="O-antigen_ligase-rel_domated"/>
</dbReference>
<evidence type="ECO:0000256" key="1">
    <source>
        <dbReference type="ARBA" id="ARBA00004141"/>
    </source>
</evidence>
<accession>A0ABT2KPW8</accession>
<dbReference type="PANTHER" id="PTHR37422:SF13">
    <property type="entry name" value="LIPOPOLYSACCHARIDE BIOSYNTHESIS PROTEIN PA4999-RELATED"/>
    <property type="match status" value="1"/>
</dbReference>
<reference evidence="8" key="1">
    <citation type="submission" date="2023-07" db="EMBL/GenBank/DDBJ databases">
        <title>Yangia mangrovi SAOS 153D genome.</title>
        <authorList>
            <person name="Verma A."/>
            <person name="Pal Y."/>
            <person name="Sundharam S."/>
            <person name="Bisht B."/>
            <person name="Srinivasan K."/>
        </authorList>
    </citation>
    <scope>NUCLEOTIDE SEQUENCE [LARGE SCALE GENOMIC DNA]</scope>
    <source>
        <strain evidence="8">SAOS 153D</strain>
    </source>
</reference>
<feature type="transmembrane region" description="Helical" evidence="5">
    <location>
        <begin position="12"/>
        <end position="29"/>
    </location>
</feature>
<sequence length="215" mass="23838">MSVTLIAFSLDHRALAGLGAVGIVTYYLCQFAPSSIVKYGILITLAASIFGLIALYTGILGFDISVFNEIFVNYTGRNAVSGRQIIWPIIISYVSQSPWFGLGSGATFSQLYASEWSAHSYYIQVYMQTGIFGLSVLIALMVSIWKSIGKIRRRDPLSCYATSVFALLLIHMSLEVFLMQTNLMIGFGAWMAVGLCVGLLRIPDRKLKRRLRIKI</sequence>
<comment type="subcellular location">
    <subcellularLocation>
        <location evidence="1">Membrane</location>
        <topology evidence="1">Multi-pass membrane protein</topology>
    </subcellularLocation>
</comment>
<evidence type="ECO:0000256" key="3">
    <source>
        <dbReference type="ARBA" id="ARBA00022989"/>
    </source>
</evidence>
<evidence type="ECO:0000256" key="4">
    <source>
        <dbReference type="ARBA" id="ARBA00023136"/>
    </source>
</evidence>
<dbReference type="GO" id="GO:0016874">
    <property type="term" value="F:ligase activity"/>
    <property type="evidence" value="ECO:0007669"/>
    <property type="project" value="UniProtKB-KW"/>
</dbReference>
<feature type="domain" description="O-antigen ligase-related" evidence="6">
    <location>
        <begin position="14"/>
        <end position="138"/>
    </location>
</feature>
<keyword evidence="8" id="KW-1185">Reference proteome</keyword>
<dbReference type="InterPro" id="IPR051533">
    <property type="entry name" value="WaaL-like"/>
</dbReference>
<keyword evidence="3 5" id="KW-1133">Transmembrane helix</keyword>
<protein>
    <submittedName>
        <fullName evidence="7">O-antigen ligase family protein</fullName>
    </submittedName>
</protein>
<evidence type="ECO:0000313" key="7">
    <source>
        <dbReference type="EMBL" id="MCT4372275.1"/>
    </source>
</evidence>
<evidence type="ECO:0000256" key="2">
    <source>
        <dbReference type="ARBA" id="ARBA00022692"/>
    </source>
</evidence>
<keyword evidence="2 5" id="KW-0812">Transmembrane</keyword>
<feature type="transmembrane region" description="Helical" evidence="5">
    <location>
        <begin position="121"/>
        <end position="145"/>
    </location>
</feature>
<dbReference type="EMBL" id="NTHN02000041">
    <property type="protein sequence ID" value="MCT4372275.1"/>
    <property type="molecule type" value="Genomic_DNA"/>
</dbReference>
<keyword evidence="4 5" id="KW-0472">Membrane</keyword>
<proteinExistence type="predicted"/>
<organism evidence="7 8">
    <name type="scientific">Alloyangia mangrovi</name>
    <dbReference type="NCBI Taxonomy" id="1779329"/>
    <lineage>
        <taxon>Bacteria</taxon>
        <taxon>Pseudomonadati</taxon>
        <taxon>Pseudomonadota</taxon>
        <taxon>Alphaproteobacteria</taxon>
        <taxon>Rhodobacterales</taxon>
        <taxon>Roseobacteraceae</taxon>
        <taxon>Alloyangia</taxon>
    </lineage>
</organism>
<evidence type="ECO:0000259" key="6">
    <source>
        <dbReference type="Pfam" id="PF04932"/>
    </source>
</evidence>
<dbReference type="Proteomes" id="UP000217448">
    <property type="component" value="Unassembled WGS sequence"/>
</dbReference>
<feature type="transmembrane region" description="Helical" evidence="5">
    <location>
        <begin position="157"/>
        <end position="177"/>
    </location>
</feature>